<organism evidence="8">
    <name type="scientific">Medioppia subpectinata</name>
    <dbReference type="NCBI Taxonomy" id="1979941"/>
    <lineage>
        <taxon>Eukaryota</taxon>
        <taxon>Metazoa</taxon>
        <taxon>Ecdysozoa</taxon>
        <taxon>Arthropoda</taxon>
        <taxon>Chelicerata</taxon>
        <taxon>Arachnida</taxon>
        <taxon>Acari</taxon>
        <taxon>Acariformes</taxon>
        <taxon>Sarcoptiformes</taxon>
        <taxon>Oribatida</taxon>
        <taxon>Brachypylina</taxon>
        <taxon>Oppioidea</taxon>
        <taxon>Oppiidae</taxon>
        <taxon>Medioppia</taxon>
    </lineage>
</organism>
<sequence>MVCGIQINKQLFPLKLILFFWFGAAACLLPYMTIHMRQLGITVEETAIVYTVLPITQVIGPPIAGFIADKLGNYKIVLIVNLIITIITSVGIMFVPSSGDPDAPQSKTHSPLEAAKDQELSAPHQTYASHAFTFWLYFSIRIVFQITVGICFTLLDATTLVLCERHKSSFGKERFWAIFATGLFSPICGLLIDHLSAGKDEFSTNYSPSFHFFNVLVLLTSVTLMVMSVEVAPPPDNLMKNIRPLLRSANTWVLFIVIFILGTLWGFVESFLFWYLLDLNSPKYLLGLTLTTGAVIGLPFLLSSEWFVAKMGNVNLMILALVFYFIRFGGYSLIENPFWCIPFEAMEAFTYHLMWCAAATYAQKLDPEGLTATMVGVVGGLHYGVGRAAGSMIGGSLMAIFNARIAFRIMGYVAGVVAVVYSLIYYLYLRKEEKRVLNKKVVIKTDSENGVVMKEGADREMEKRETVMGSAGEPRVEVIGDDGEVLSTVTDPLTAVDGVKEDDNDVYLKPKERCDSDVSSVSVISATLSLSHPI</sequence>
<feature type="transmembrane region" description="Helical" evidence="6">
    <location>
        <begin position="314"/>
        <end position="334"/>
    </location>
</feature>
<evidence type="ECO:0000256" key="5">
    <source>
        <dbReference type="ARBA" id="ARBA00023136"/>
    </source>
</evidence>
<feature type="transmembrane region" description="Helical" evidence="6">
    <location>
        <begin position="405"/>
        <end position="429"/>
    </location>
</feature>
<name>A0A7R9KIE4_9ACAR</name>
<dbReference type="PANTHER" id="PTHR16172">
    <property type="entry name" value="MAJOR FACILITATOR SUPERFAMILY DOMAIN-CONTAINING PROTEIN 6-LIKE"/>
    <property type="match status" value="1"/>
</dbReference>
<feature type="transmembrane region" description="Helical" evidence="6">
    <location>
        <begin position="74"/>
        <end position="95"/>
    </location>
</feature>
<dbReference type="Proteomes" id="UP000759131">
    <property type="component" value="Unassembled WGS sequence"/>
</dbReference>
<evidence type="ECO:0000313" key="9">
    <source>
        <dbReference type="Proteomes" id="UP000759131"/>
    </source>
</evidence>
<comment type="similarity">
    <text evidence="2">Belongs to the major facilitator superfamily. MFSD6 family.</text>
</comment>
<evidence type="ECO:0000256" key="2">
    <source>
        <dbReference type="ARBA" id="ARBA00005241"/>
    </source>
</evidence>
<dbReference type="InterPro" id="IPR024989">
    <property type="entry name" value="MFS_assoc_dom"/>
</dbReference>
<feature type="transmembrane region" description="Helical" evidence="6">
    <location>
        <begin position="252"/>
        <end position="277"/>
    </location>
</feature>
<evidence type="ECO:0000256" key="3">
    <source>
        <dbReference type="ARBA" id="ARBA00022692"/>
    </source>
</evidence>
<dbReference type="InterPro" id="IPR036259">
    <property type="entry name" value="MFS_trans_sf"/>
</dbReference>
<comment type="subcellular location">
    <subcellularLocation>
        <location evidence="1">Membrane</location>
        <topology evidence="1">Multi-pass membrane protein</topology>
    </subcellularLocation>
</comment>
<keyword evidence="3 6" id="KW-0812">Transmembrane</keyword>
<protein>
    <recommendedName>
        <fullName evidence="7">Major facilitator superfamily associated domain-containing protein</fullName>
    </recommendedName>
</protein>
<evidence type="ECO:0000256" key="1">
    <source>
        <dbReference type="ARBA" id="ARBA00004141"/>
    </source>
</evidence>
<evidence type="ECO:0000256" key="6">
    <source>
        <dbReference type="SAM" id="Phobius"/>
    </source>
</evidence>
<feature type="transmembrane region" description="Helical" evidence="6">
    <location>
        <begin position="175"/>
        <end position="192"/>
    </location>
</feature>
<evidence type="ECO:0000313" key="8">
    <source>
        <dbReference type="EMBL" id="CAD7622310.1"/>
    </source>
</evidence>
<dbReference type="OrthoDB" id="10056177at2759"/>
<dbReference type="CDD" id="cd17335">
    <property type="entry name" value="MFS_MFSD6"/>
    <property type="match status" value="1"/>
</dbReference>
<feature type="transmembrane region" description="Helical" evidence="6">
    <location>
        <begin position="142"/>
        <end position="163"/>
    </location>
</feature>
<dbReference type="EMBL" id="OC855598">
    <property type="protein sequence ID" value="CAD7622310.1"/>
    <property type="molecule type" value="Genomic_DNA"/>
</dbReference>
<feature type="transmembrane region" description="Helical" evidence="6">
    <location>
        <begin position="12"/>
        <end position="32"/>
    </location>
</feature>
<keyword evidence="4 6" id="KW-1133">Transmembrane helix</keyword>
<feature type="domain" description="Major facilitator superfamily associated" evidence="7">
    <location>
        <begin position="13"/>
        <end position="408"/>
    </location>
</feature>
<dbReference type="Gene3D" id="1.20.1250.20">
    <property type="entry name" value="MFS general substrate transporter like domains"/>
    <property type="match status" value="2"/>
</dbReference>
<dbReference type="PANTHER" id="PTHR16172:SF41">
    <property type="entry name" value="MAJOR FACILITATOR SUPERFAMILY DOMAIN-CONTAINING PROTEIN 6-LIKE"/>
    <property type="match status" value="1"/>
</dbReference>
<dbReference type="EMBL" id="CAJPIZ010001023">
    <property type="protein sequence ID" value="CAG2102740.1"/>
    <property type="molecule type" value="Genomic_DNA"/>
</dbReference>
<dbReference type="GO" id="GO:0016020">
    <property type="term" value="C:membrane"/>
    <property type="evidence" value="ECO:0007669"/>
    <property type="project" value="UniProtKB-SubCell"/>
</dbReference>
<evidence type="ECO:0000256" key="4">
    <source>
        <dbReference type="ARBA" id="ARBA00022989"/>
    </source>
</evidence>
<keyword evidence="5 6" id="KW-0472">Membrane</keyword>
<dbReference type="SUPFAM" id="SSF103473">
    <property type="entry name" value="MFS general substrate transporter"/>
    <property type="match status" value="1"/>
</dbReference>
<feature type="transmembrane region" description="Helical" evidence="6">
    <location>
        <begin position="283"/>
        <end position="302"/>
    </location>
</feature>
<dbReference type="Pfam" id="PF12832">
    <property type="entry name" value="MFS_1_like"/>
    <property type="match status" value="1"/>
</dbReference>
<feature type="transmembrane region" description="Helical" evidence="6">
    <location>
        <begin position="47"/>
        <end position="67"/>
    </location>
</feature>
<evidence type="ECO:0000259" key="7">
    <source>
        <dbReference type="Pfam" id="PF12832"/>
    </source>
</evidence>
<proteinExistence type="inferred from homology"/>
<dbReference type="InterPro" id="IPR051717">
    <property type="entry name" value="MFS_MFSD6"/>
</dbReference>
<dbReference type="AlphaFoldDB" id="A0A7R9KIE4"/>
<keyword evidence="9" id="KW-1185">Reference proteome</keyword>
<gene>
    <name evidence="8" type="ORF">OSB1V03_LOCUS2775</name>
</gene>
<feature type="transmembrane region" description="Helical" evidence="6">
    <location>
        <begin position="212"/>
        <end position="232"/>
    </location>
</feature>
<accession>A0A7R9KIE4</accession>
<reference evidence="8" key="1">
    <citation type="submission" date="2020-11" db="EMBL/GenBank/DDBJ databases">
        <authorList>
            <person name="Tran Van P."/>
        </authorList>
    </citation>
    <scope>NUCLEOTIDE SEQUENCE</scope>
</reference>